<comment type="caution">
    <text evidence="1">The sequence shown here is derived from an EMBL/GenBank/DDBJ whole genome shotgun (WGS) entry which is preliminary data.</text>
</comment>
<evidence type="ECO:0008006" key="3">
    <source>
        <dbReference type="Google" id="ProtNLM"/>
    </source>
</evidence>
<keyword evidence="2" id="KW-1185">Reference proteome</keyword>
<dbReference type="Gene3D" id="3.40.50.150">
    <property type="entry name" value="Vaccinia Virus protein VP39"/>
    <property type="match status" value="1"/>
</dbReference>
<evidence type="ECO:0000313" key="1">
    <source>
        <dbReference type="EMBL" id="MYL96399.1"/>
    </source>
</evidence>
<evidence type="ECO:0000313" key="2">
    <source>
        <dbReference type="Proteomes" id="UP000465810"/>
    </source>
</evidence>
<dbReference type="EMBL" id="WVTD01000001">
    <property type="protein sequence ID" value="MYL96399.1"/>
    <property type="molecule type" value="Genomic_DNA"/>
</dbReference>
<reference evidence="1 2" key="1">
    <citation type="submission" date="2019-12" db="EMBL/GenBank/DDBJ databases">
        <authorList>
            <person name="Feng G."/>
            <person name="Zhu H."/>
        </authorList>
    </citation>
    <scope>NUCLEOTIDE SEQUENCE [LARGE SCALE GENOMIC DNA]</scope>
    <source>
        <strain evidence="1 2">FGD1</strain>
    </source>
</reference>
<name>A0A7X4K5S0_9SPHN</name>
<dbReference type="Proteomes" id="UP000465810">
    <property type="component" value="Unassembled WGS sequence"/>
</dbReference>
<dbReference type="SUPFAM" id="SSF53335">
    <property type="entry name" value="S-adenosyl-L-methionine-dependent methyltransferases"/>
    <property type="match status" value="1"/>
</dbReference>
<sequence>MQSLSTERWTAVTGAEGHALQVQALAEARRRPADRIVLGNWADPALLAGETYDTVLADYLLGAIDGFAPYFQERLFARLRPLTAGRLYVVGIDPYVPADPPRERAAHIVWRIGRLRDSCLLLAGERPYREYPAEWVVENLRRSGFEPVSAERFPIRFGRRFVEAQIAMCAQRLARLADRALAAALESHAAALRDEALAHVEEAGSLPCGHDYVIAAEPRRA</sequence>
<gene>
    <name evidence="1" type="ORF">GR702_01240</name>
</gene>
<dbReference type="AlphaFoldDB" id="A0A7X4K5S0"/>
<accession>A0A7X4K5S0</accession>
<organism evidence="1 2">
    <name type="scientific">Novosphingobium silvae</name>
    <dbReference type="NCBI Taxonomy" id="2692619"/>
    <lineage>
        <taxon>Bacteria</taxon>
        <taxon>Pseudomonadati</taxon>
        <taxon>Pseudomonadota</taxon>
        <taxon>Alphaproteobacteria</taxon>
        <taxon>Sphingomonadales</taxon>
        <taxon>Sphingomonadaceae</taxon>
        <taxon>Novosphingobium</taxon>
    </lineage>
</organism>
<protein>
    <recommendedName>
        <fullName evidence="3">Class I SAM-dependent methyltransferase</fullName>
    </recommendedName>
</protein>
<proteinExistence type="predicted"/>
<dbReference type="InterPro" id="IPR029063">
    <property type="entry name" value="SAM-dependent_MTases_sf"/>
</dbReference>